<keyword evidence="2" id="KW-1185">Reference proteome</keyword>
<proteinExistence type="predicted"/>
<accession>A0A0J1FJQ8</accession>
<dbReference type="STRING" id="476652.DEAC_c44090"/>
<evidence type="ECO:0008006" key="3">
    <source>
        <dbReference type="Google" id="ProtNLM"/>
    </source>
</evidence>
<name>A0A0J1FJQ8_9FIRM</name>
<organism evidence="1 2">
    <name type="scientific">Desulfosporosinus acididurans</name>
    <dbReference type="NCBI Taxonomy" id="476652"/>
    <lineage>
        <taxon>Bacteria</taxon>
        <taxon>Bacillati</taxon>
        <taxon>Bacillota</taxon>
        <taxon>Clostridia</taxon>
        <taxon>Eubacteriales</taxon>
        <taxon>Desulfitobacteriaceae</taxon>
        <taxon>Desulfosporosinus</taxon>
    </lineage>
</organism>
<comment type="caution">
    <text evidence="1">The sequence shown here is derived from an EMBL/GenBank/DDBJ whole genome shotgun (WGS) entry which is preliminary data.</text>
</comment>
<sequence length="405" mass="46995">MNLLKEGIENRFVFPTTSTKKLSVDNHMQTYTVYKIRLDQLYYNDQNDRIATWISQYKAENGIMHMDTDDKKQYNRIIQSFITESNPEALKKTQNNIELIGQQESGVVLTDGRIIDGNRRFTCLRNLEQKTGKTQYFEAVILEHDIAHNAKQIKMLELLLQHGVDKPVDYNPIDRLVGIYNDIVENKLLTVREYASSVNQTEADIKREVEKAKLMVEFLEFINAPKQFYLARTMNLSESLKDLYSMLSKVKNEDSREDLKNNVFAQLLMAPVGDTNRYIRKIGKIASNTRLLDEYLAEQSDLTEKVCDAVEQYPVTTEKVINEHIRAKKEIQSEFARSTEKWVSKADGDASRNRPAQQAEKAYEMLDTIDINIFKKMSDEQKDDIREKLDLVQQILDSIRGELDV</sequence>
<dbReference type="RefSeq" id="WP_047812160.1">
    <property type="nucleotide sequence ID" value="NZ_LDZY01000034.1"/>
</dbReference>
<evidence type="ECO:0000313" key="1">
    <source>
        <dbReference type="EMBL" id="KLU63670.1"/>
    </source>
</evidence>
<protein>
    <recommendedName>
        <fullName evidence="3">ParB/Sulfiredoxin domain-containing protein</fullName>
    </recommendedName>
</protein>
<dbReference type="EMBL" id="LDZY01000034">
    <property type="protein sequence ID" value="KLU63670.1"/>
    <property type="molecule type" value="Genomic_DNA"/>
</dbReference>
<gene>
    <name evidence="1" type="ORF">DEAC_c44090</name>
</gene>
<evidence type="ECO:0000313" key="2">
    <source>
        <dbReference type="Proteomes" id="UP000036356"/>
    </source>
</evidence>
<dbReference type="AlphaFoldDB" id="A0A0J1FJQ8"/>
<dbReference type="Proteomes" id="UP000036356">
    <property type="component" value="Unassembled WGS sequence"/>
</dbReference>
<reference evidence="1 2" key="1">
    <citation type="submission" date="2015-06" db="EMBL/GenBank/DDBJ databases">
        <title>Draft genome of the moderately acidophilic sulfate reducer Candidatus Desulfosporosinus acididurans strain M1.</title>
        <authorList>
            <person name="Poehlein A."/>
            <person name="Petzsch P."/>
            <person name="Johnson B.D."/>
            <person name="Schloemann M."/>
            <person name="Daniel R."/>
            <person name="Muehling M."/>
        </authorList>
    </citation>
    <scope>NUCLEOTIDE SEQUENCE [LARGE SCALE GENOMIC DNA]</scope>
    <source>
        <strain evidence="1 2">M1</strain>
    </source>
</reference>
<dbReference type="PATRIC" id="fig|476652.3.peg.4696"/>